<dbReference type="PANTHER" id="PTHR10815">
    <property type="entry name" value="METHYLATED-DNA--PROTEIN-CYSTEINE METHYLTRANSFERASE"/>
    <property type="match status" value="1"/>
</dbReference>
<dbReference type="NCBIfam" id="TIGR00589">
    <property type="entry name" value="ogt"/>
    <property type="match status" value="1"/>
</dbReference>
<evidence type="ECO:0000256" key="7">
    <source>
        <dbReference type="ARBA" id="ARBA00023204"/>
    </source>
</evidence>
<dbReference type="GO" id="GO:0006281">
    <property type="term" value="P:DNA repair"/>
    <property type="evidence" value="ECO:0007669"/>
    <property type="project" value="UniProtKB-KW"/>
</dbReference>
<dbReference type="GO" id="GO:0003908">
    <property type="term" value="F:methylated-DNA-[protein]-cysteine S-methyltransferase activity"/>
    <property type="evidence" value="ECO:0007669"/>
    <property type="project" value="UniProtKB-EC"/>
</dbReference>
<dbReference type="FunFam" id="1.10.10.10:FF:000214">
    <property type="entry name" value="Methylated-DNA--protein-cysteine methyltransferase"/>
    <property type="match status" value="1"/>
</dbReference>
<feature type="domain" description="Methylated-DNA-[protein]-cysteine S-methyltransferase DNA binding" evidence="9">
    <location>
        <begin position="82"/>
        <end position="166"/>
    </location>
</feature>
<dbReference type="CDD" id="cd06445">
    <property type="entry name" value="ATase"/>
    <property type="match status" value="1"/>
</dbReference>
<dbReference type="InterPro" id="IPR001497">
    <property type="entry name" value="MethylDNA_cys_MeTrfase_AS"/>
</dbReference>
<evidence type="ECO:0000256" key="2">
    <source>
        <dbReference type="ARBA" id="ARBA00008711"/>
    </source>
</evidence>
<dbReference type="PANTHER" id="PTHR10815:SF5">
    <property type="entry name" value="METHYLATED-DNA--PROTEIN-CYSTEINE METHYLTRANSFERASE"/>
    <property type="match status" value="1"/>
</dbReference>
<evidence type="ECO:0000256" key="3">
    <source>
        <dbReference type="ARBA" id="ARBA00011918"/>
    </source>
</evidence>
<keyword evidence="7" id="KW-0234">DNA repair</keyword>
<dbReference type="AlphaFoldDB" id="A0A380NMP8"/>
<dbReference type="Gene3D" id="1.10.10.10">
    <property type="entry name" value="Winged helix-like DNA-binding domain superfamily/Winged helix DNA-binding domain"/>
    <property type="match status" value="1"/>
</dbReference>
<dbReference type="InterPro" id="IPR036217">
    <property type="entry name" value="MethylDNA_cys_MeTrfase_DNAb"/>
</dbReference>
<accession>A0A380NMP8</accession>
<sequence>MSQIFYSYTRSFPSIGAITLYSDGDSLVGLTMPSQQYEVATDTSLIIEESLPIFDETFMWLTDYFNGHISTKLPQIRFIGTAFRQAVWQELCHIPVGSLVTYGDLARTLYPKDRNTGIRARAIGGAVGHNPIPIIVPCHRVIGANHNLTGYTGGLAIKVKLLELEGFDVSQLKWPKRTTKNTV</sequence>
<evidence type="ECO:0000256" key="5">
    <source>
        <dbReference type="ARBA" id="ARBA00022679"/>
    </source>
</evidence>
<name>A0A380NMP8_9FIRM</name>
<proteinExistence type="inferred from homology"/>
<organism evidence="10 11">
    <name type="scientific">Veillonella criceti</name>
    <dbReference type="NCBI Taxonomy" id="103891"/>
    <lineage>
        <taxon>Bacteria</taxon>
        <taxon>Bacillati</taxon>
        <taxon>Bacillota</taxon>
        <taxon>Negativicutes</taxon>
        <taxon>Veillonellales</taxon>
        <taxon>Veillonellaceae</taxon>
        <taxon>Veillonella</taxon>
    </lineage>
</organism>
<evidence type="ECO:0000256" key="6">
    <source>
        <dbReference type="ARBA" id="ARBA00022763"/>
    </source>
</evidence>
<dbReference type="Gene3D" id="3.30.160.70">
    <property type="entry name" value="Methylated DNA-protein cysteine methyltransferase domain"/>
    <property type="match status" value="1"/>
</dbReference>
<keyword evidence="11" id="KW-1185">Reference proteome</keyword>
<dbReference type="InterPro" id="IPR036631">
    <property type="entry name" value="MGMT_N_sf"/>
</dbReference>
<evidence type="ECO:0000256" key="1">
    <source>
        <dbReference type="ARBA" id="ARBA00001286"/>
    </source>
</evidence>
<keyword evidence="5 10" id="KW-0808">Transferase</keyword>
<comment type="similarity">
    <text evidence="2">Belongs to the MGMT family.</text>
</comment>
<gene>
    <name evidence="10" type="primary">adaB</name>
    <name evidence="10" type="ORF">NCTC12020_01774</name>
</gene>
<dbReference type="RefSeq" id="WP_245935712.1">
    <property type="nucleotide sequence ID" value="NZ_UHIO01000001.1"/>
</dbReference>
<comment type="catalytic activity">
    <reaction evidence="1">
        <text>a 4-O-methyl-thymidine in DNA + L-cysteinyl-[protein] = a thymidine in DNA + S-methyl-L-cysteinyl-[protein]</text>
        <dbReference type="Rhea" id="RHEA:53428"/>
        <dbReference type="Rhea" id="RHEA-COMP:10131"/>
        <dbReference type="Rhea" id="RHEA-COMP:10132"/>
        <dbReference type="Rhea" id="RHEA-COMP:13555"/>
        <dbReference type="Rhea" id="RHEA-COMP:13556"/>
        <dbReference type="ChEBI" id="CHEBI:29950"/>
        <dbReference type="ChEBI" id="CHEBI:82612"/>
        <dbReference type="ChEBI" id="CHEBI:137386"/>
        <dbReference type="ChEBI" id="CHEBI:137387"/>
        <dbReference type="EC" id="2.1.1.63"/>
    </reaction>
</comment>
<evidence type="ECO:0000256" key="4">
    <source>
        <dbReference type="ARBA" id="ARBA00022603"/>
    </source>
</evidence>
<dbReference type="Proteomes" id="UP000255367">
    <property type="component" value="Unassembled WGS sequence"/>
</dbReference>
<dbReference type="PROSITE" id="PS00374">
    <property type="entry name" value="MGMT"/>
    <property type="match status" value="1"/>
</dbReference>
<evidence type="ECO:0000259" key="9">
    <source>
        <dbReference type="Pfam" id="PF01035"/>
    </source>
</evidence>
<dbReference type="InterPro" id="IPR014048">
    <property type="entry name" value="MethylDNA_cys_MeTrfase_DNA-bd"/>
</dbReference>
<evidence type="ECO:0000313" key="10">
    <source>
        <dbReference type="EMBL" id="SUP44672.1"/>
    </source>
</evidence>
<keyword evidence="6" id="KW-0227">DNA damage</keyword>
<keyword evidence="4 10" id="KW-0489">Methyltransferase</keyword>
<dbReference type="Pfam" id="PF01035">
    <property type="entry name" value="DNA_binding_1"/>
    <property type="match status" value="1"/>
</dbReference>
<dbReference type="SUPFAM" id="SSF46767">
    <property type="entry name" value="Methylated DNA-protein cysteine methyltransferase, C-terminal domain"/>
    <property type="match status" value="1"/>
</dbReference>
<protein>
    <recommendedName>
        <fullName evidence="3">methylated-DNA--[protein]-cysteine S-methyltransferase</fullName>
        <ecNumber evidence="3">2.1.1.63</ecNumber>
    </recommendedName>
</protein>
<comment type="catalytic activity">
    <reaction evidence="8">
        <text>a 6-O-methyl-2'-deoxyguanosine in DNA + L-cysteinyl-[protein] = S-methyl-L-cysteinyl-[protein] + a 2'-deoxyguanosine in DNA</text>
        <dbReference type="Rhea" id="RHEA:24000"/>
        <dbReference type="Rhea" id="RHEA-COMP:10131"/>
        <dbReference type="Rhea" id="RHEA-COMP:10132"/>
        <dbReference type="Rhea" id="RHEA-COMP:11367"/>
        <dbReference type="Rhea" id="RHEA-COMP:11368"/>
        <dbReference type="ChEBI" id="CHEBI:29950"/>
        <dbReference type="ChEBI" id="CHEBI:82612"/>
        <dbReference type="ChEBI" id="CHEBI:85445"/>
        <dbReference type="ChEBI" id="CHEBI:85448"/>
        <dbReference type="EC" id="2.1.1.63"/>
    </reaction>
</comment>
<evidence type="ECO:0000256" key="8">
    <source>
        <dbReference type="ARBA" id="ARBA00049348"/>
    </source>
</evidence>
<dbReference type="EMBL" id="UHIO01000001">
    <property type="protein sequence ID" value="SUP44672.1"/>
    <property type="molecule type" value="Genomic_DNA"/>
</dbReference>
<dbReference type="InterPro" id="IPR036388">
    <property type="entry name" value="WH-like_DNA-bd_sf"/>
</dbReference>
<reference evidence="10 11" key="1">
    <citation type="submission" date="2018-06" db="EMBL/GenBank/DDBJ databases">
        <authorList>
            <consortium name="Pathogen Informatics"/>
            <person name="Doyle S."/>
        </authorList>
    </citation>
    <scope>NUCLEOTIDE SEQUENCE [LARGE SCALE GENOMIC DNA]</scope>
    <source>
        <strain evidence="10 11">NCTC12020</strain>
    </source>
</reference>
<dbReference type="SUPFAM" id="SSF53155">
    <property type="entry name" value="Methylated DNA-protein cysteine methyltransferase domain"/>
    <property type="match status" value="1"/>
</dbReference>
<dbReference type="GO" id="GO:0032259">
    <property type="term" value="P:methylation"/>
    <property type="evidence" value="ECO:0007669"/>
    <property type="project" value="UniProtKB-KW"/>
</dbReference>
<evidence type="ECO:0000313" key="11">
    <source>
        <dbReference type="Proteomes" id="UP000255367"/>
    </source>
</evidence>
<dbReference type="EC" id="2.1.1.63" evidence="3"/>